<name>A0A9P4UPJ0_9PEZI</name>
<dbReference type="AlphaFoldDB" id="A0A9P4UPJ0"/>
<reference evidence="9" key="1">
    <citation type="journal article" date="2020" name="Stud. Mycol.">
        <title>101 Dothideomycetes genomes: a test case for predicting lifestyles and emergence of pathogens.</title>
        <authorList>
            <person name="Haridas S."/>
            <person name="Albert R."/>
            <person name="Binder M."/>
            <person name="Bloem J."/>
            <person name="Labutti K."/>
            <person name="Salamov A."/>
            <person name="Andreopoulos B."/>
            <person name="Baker S."/>
            <person name="Barry K."/>
            <person name="Bills G."/>
            <person name="Bluhm B."/>
            <person name="Cannon C."/>
            <person name="Castanera R."/>
            <person name="Culley D."/>
            <person name="Daum C."/>
            <person name="Ezra D."/>
            <person name="Gonzalez J."/>
            <person name="Henrissat B."/>
            <person name="Kuo A."/>
            <person name="Liang C."/>
            <person name="Lipzen A."/>
            <person name="Lutzoni F."/>
            <person name="Magnuson J."/>
            <person name="Mondo S."/>
            <person name="Nolan M."/>
            <person name="Ohm R."/>
            <person name="Pangilinan J."/>
            <person name="Park H.-J."/>
            <person name="Ramirez L."/>
            <person name="Alfaro M."/>
            <person name="Sun H."/>
            <person name="Tritt A."/>
            <person name="Yoshinaga Y."/>
            <person name="Zwiers L.-H."/>
            <person name="Turgeon B."/>
            <person name="Goodwin S."/>
            <person name="Spatafora J."/>
            <person name="Crous P."/>
            <person name="Grigoriev I."/>
        </authorList>
    </citation>
    <scope>NUCLEOTIDE SEQUENCE</scope>
    <source>
        <strain evidence="9">CBS 116435</strain>
    </source>
</reference>
<dbReference type="InterPro" id="IPR019775">
    <property type="entry name" value="WD40_repeat_CS"/>
</dbReference>
<feature type="domain" description="WDR59/RTC1-like RING zinc finger" evidence="8">
    <location>
        <begin position="1128"/>
        <end position="1170"/>
    </location>
</feature>
<dbReference type="InterPro" id="IPR015943">
    <property type="entry name" value="WD40/YVTN_repeat-like_dom_sf"/>
</dbReference>
<evidence type="ECO:0000256" key="6">
    <source>
        <dbReference type="PROSITE-ProRule" id="PRU00221"/>
    </source>
</evidence>
<feature type="repeat" description="WD" evidence="6">
    <location>
        <begin position="286"/>
        <end position="327"/>
    </location>
</feature>
<dbReference type="EMBL" id="MU003776">
    <property type="protein sequence ID" value="KAF2723507.1"/>
    <property type="molecule type" value="Genomic_DNA"/>
</dbReference>
<evidence type="ECO:0000313" key="10">
    <source>
        <dbReference type="Proteomes" id="UP000799441"/>
    </source>
</evidence>
<dbReference type="GO" id="GO:1904263">
    <property type="term" value="P:positive regulation of TORC1 signaling"/>
    <property type="evidence" value="ECO:0007669"/>
    <property type="project" value="TreeGrafter"/>
</dbReference>
<dbReference type="GO" id="GO:0005774">
    <property type="term" value="C:vacuolar membrane"/>
    <property type="evidence" value="ECO:0007669"/>
    <property type="project" value="TreeGrafter"/>
</dbReference>
<feature type="compositionally biased region" description="Polar residues" evidence="7">
    <location>
        <begin position="656"/>
        <end position="697"/>
    </location>
</feature>
<feature type="region of interest" description="Disordered" evidence="7">
    <location>
        <begin position="443"/>
        <end position="473"/>
    </location>
</feature>
<dbReference type="GO" id="GO:0005829">
    <property type="term" value="C:cytosol"/>
    <property type="evidence" value="ECO:0007669"/>
    <property type="project" value="TreeGrafter"/>
</dbReference>
<feature type="region of interest" description="Disordered" evidence="7">
    <location>
        <begin position="44"/>
        <end position="81"/>
    </location>
</feature>
<feature type="region of interest" description="Disordered" evidence="7">
    <location>
        <begin position="1211"/>
        <end position="1235"/>
    </location>
</feature>
<evidence type="ECO:0000256" key="3">
    <source>
        <dbReference type="ARBA" id="ARBA00022737"/>
    </source>
</evidence>
<dbReference type="InterPro" id="IPR001680">
    <property type="entry name" value="WD40_rpt"/>
</dbReference>
<evidence type="ECO:0000256" key="5">
    <source>
        <dbReference type="ARBA" id="ARBA00022833"/>
    </source>
</evidence>
<evidence type="ECO:0000256" key="2">
    <source>
        <dbReference type="ARBA" id="ARBA00022723"/>
    </source>
</evidence>
<dbReference type="PROSITE" id="PS00678">
    <property type="entry name" value="WD_REPEATS_1"/>
    <property type="match status" value="2"/>
</dbReference>
<dbReference type="GO" id="GO:0061700">
    <property type="term" value="C:GATOR2 complex"/>
    <property type="evidence" value="ECO:0007669"/>
    <property type="project" value="TreeGrafter"/>
</dbReference>
<feature type="repeat" description="WD" evidence="6">
    <location>
        <begin position="192"/>
        <end position="234"/>
    </location>
</feature>
<dbReference type="OrthoDB" id="60955at2759"/>
<keyword evidence="5" id="KW-0862">Zinc</keyword>
<dbReference type="InterPro" id="IPR049566">
    <property type="entry name" value="WDR59_RTC1-like_RING_Znf"/>
</dbReference>
<dbReference type="SMART" id="SM00320">
    <property type="entry name" value="WD40"/>
    <property type="match status" value="4"/>
</dbReference>
<evidence type="ECO:0000259" key="8">
    <source>
        <dbReference type="Pfam" id="PF17120"/>
    </source>
</evidence>
<evidence type="ECO:0000256" key="1">
    <source>
        <dbReference type="ARBA" id="ARBA00022574"/>
    </source>
</evidence>
<organism evidence="9 10">
    <name type="scientific">Polychaeton citri CBS 116435</name>
    <dbReference type="NCBI Taxonomy" id="1314669"/>
    <lineage>
        <taxon>Eukaryota</taxon>
        <taxon>Fungi</taxon>
        <taxon>Dikarya</taxon>
        <taxon>Ascomycota</taxon>
        <taxon>Pezizomycotina</taxon>
        <taxon>Dothideomycetes</taxon>
        <taxon>Dothideomycetidae</taxon>
        <taxon>Capnodiales</taxon>
        <taxon>Capnodiaceae</taxon>
        <taxon>Polychaeton</taxon>
    </lineage>
</organism>
<dbReference type="GO" id="GO:0008270">
    <property type="term" value="F:zinc ion binding"/>
    <property type="evidence" value="ECO:0007669"/>
    <property type="project" value="UniProtKB-KW"/>
</dbReference>
<evidence type="ECO:0000256" key="4">
    <source>
        <dbReference type="ARBA" id="ARBA00022771"/>
    </source>
</evidence>
<dbReference type="PANTHER" id="PTHR46200:SF1">
    <property type="entry name" value="GATOR COMPLEX PROTEIN WDR24"/>
    <property type="match status" value="1"/>
</dbReference>
<dbReference type="Proteomes" id="UP000799441">
    <property type="component" value="Unassembled WGS sequence"/>
</dbReference>
<keyword evidence="2" id="KW-0479">Metal-binding</keyword>
<comment type="caution">
    <text evidence="9">The sequence shown here is derived from an EMBL/GenBank/DDBJ whole genome shotgun (WGS) entry which is preliminary data.</text>
</comment>
<dbReference type="SUPFAM" id="SSF50978">
    <property type="entry name" value="WD40 repeat-like"/>
    <property type="match status" value="1"/>
</dbReference>
<keyword evidence="4" id="KW-0863">Zinc-finger</keyword>
<dbReference type="Gene3D" id="2.130.10.10">
    <property type="entry name" value="YVTN repeat-like/Quinoprotein amine dehydrogenase"/>
    <property type="match status" value="1"/>
</dbReference>
<protein>
    <recommendedName>
        <fullName evidence="8">WDR59/RTC1-like RING zinc finger domain-containing protein</fullName>
    </recommendedName>
</protein>
<dbReference type="GO" id="GO:0016239">
    <property type="term" value="P:positive regulation of macroautophagy"/>
    <property type="evidence" value="ECO:0007669"/>
    <property type="project" value="TreeGrafter"/>
</dbReference>
<keyword evidence="10" id="KW-1185">Reference proteome</keyword>
<dbReference type="PANTHER" id="PTHR46200">
    <property type="entry name" value="GATOR COMPLEX PROTEIN WDR24"/>
    <property type="match status" value="1"/>
</dbReference>
<feature type="region of interest" description="Disordered" evidence="7">
    <location>
        <begin position="1182"/>
        <end position="1201"/>
    </location>
</feature>
<dbReference type="InterPro" id="IPR037590">
    <property type="entry name" value="WDR24"/>
</dbReference>
<gene>
    <name evidence="9" type="ORF">K431DRAFT_282953</name>
</gene>
<evidence type="ECO:0000256" key="7">
    <source>
        <dbReference type="SAM" id="MobiDB-lite"/>
    </source>
</evidence>
<sequence length="1235" mass="136416">MSQDSAFTSRKVVPLATATPIPRAPPLPAPRPFQKARIAAKGFFRSHTRPPSPQDGIANGERFTRSSISARKPSLGVSEDASTIHRTGLEIKTLSINERGTHALLGGKEIFKTLRIEDGDDGPKCVEEINLKTAIKSNPTQASGQLRQVYSIDIADVAWANGDCGDYVAAATSSGKIILYDLGRAGLPAAQLYEHSRQVHRVTFNPHRGNLLLSGSQDGSVRLWDLRDIKREAATLHSKRKYSGQSDGVRDVKWSPTDGVDFAFGTDGGWLQRWDLRDLKTAKAKIPAHARSCNSVDWHPDGKHLVSASTDQTVKVWDINDPNIRKASWEIKAPHAVLHTRFRPTCESYMPGDDGARLCTQIATTYSREYPHVHIWDFRRPYLPFRELVPYSSAPTDFLWHSQDLLWTVGKEGTFLQSDIQHTRKVISRRNLQALSISTMDEITSVTQTRKRDRPPPRRETKSSISELERMSKSLSISPETSFLSRSLGDDTLDHLFLRSKSRVRRKSSTHSKTPSNGGATMPVIRLDEVLMNRKSFRPRQAAVRGNMVPSADRLSFHYLAGNYSMDLSSIRTTQSNQALLISSVLKRNAEQSTKAGLYKTAQTWKILGFLVASHLEHRTAPSGKSKNRIRRIRFQPPDDPRVQTIAKRLLAKQVRSPNQQSAASKPISNLTQQLHAPEGSSNNPTPLTRPVTNASSGLPDPNLGDALVLPPSLSEYPGAHPPGPGGRPGAGRKLTSSNLNLHQLNSFRSSTSRVDMIHKWSMEDRSIASARVSNIESSRTIPLLEKHHSDESFRFLEDSTDSRGPSWPASFDSAASGGLDLVAERPSRGLAPAPAVKDVELSDGQLDDNQKKHPGNSHHKDGTVLGHDSAISPLKSLQAEHIEPYNAVVHGGSPVKPPLRPPQKLQSVLHQQYDSGDNEGLPPKPIVEAENNKPFALVEALRDLARYYTNQLPDAQMLTHIMCLVPPLLPRNSSLSHSVVEDVISHYIDVFSTIGYTNTELPNMLDALLGHDLDAGLVPIQLEAIMATYHQQLLNAGLLNEATSIRKLSFPQYPDVYQGFTKDNFLHFMCGECGKVVQEGLAQGRCENCASKMGSCVICWSTSSPFTTRADPADEEQPKMAATNPDLLTVCLLCGHLGHAACLREWYIEEMEHSEGACPSEGCLCDCTKGTWRKEKRRLLMGQSKTESKQQTIQSPGLVRLDEWRAKESRAVKRTGANLGGHTKRNGNVPTKST</sequence>
<accession>A0A9P4UPJ0</accession>
<dbReference type="PROSITE" id="PS50082">
    <property type="entry name" value="WD_REPEATS_2"/>
    <property type="match status" value="2"/>
</dbReference>
<feature type="region of interest" description="Disordered" evidence="7">
    <location>
        <begin position="503"/>
        <end position="523"/>
    </location>
</feature>
<keyword evidence="3" id="KW-0677">Repeat</keyword>
<dbReference type="PROSITE" id="PS50294">
    <property type="entry name" value="WD_REPEATS_REGION"/>
    <property type="match status" value="2"/>
</dbReference>
<dbReference type="InterPro" id="IPR036322">
    <property type="entry name" value="WD40_repeat_dom_sf"/>
</dbReference>
<evidence type="ECO:0000313" key="9">
    <source>
        <dbReference type="EMBL" id="KAF2723507.1"/>
    </source>
</evidence>
<dbReference type="Pfam" id="PF17120">
    <property type="entry name" value="zf-RING_16"/>
    <property type="match status" value="1"/>
</dbReference>
<feature type="region of interest" description="Disordered" evidence="7">
    <location>
        <begin position="619"/>
        <end position="736"/>
    </location>
</feature>
<feature type="compositionally biased region" description="Basic and acidic residues" evidence="7">
    <location>
        <begin position="454"/>
        <end position="472"/>
    </location>
</feature>
<dbReference type="Pfam" id="PF00400">
    <property type="entry name" value="WD40"/>
    <property type="match status" value="2"/>
</dbReference>
<feature type="compositionally biased region" description="Polar residues" evidence="7">
    <location>
        <begin position="1184"/>
        <end position="1196"/>
    </location>
</feature>
<feature type="region of interest" description="Disordered" evidence="7">
    <location>
        <begin position="846"/>
        <end position="865"/>
    </location>
</feature>
<keyword evidence="1 6" id="KW-0853">WD repeat</keyword>
<proteinExistence type="predicted"/>